<feature type="region of interest" description="Disordered" evidence="1">
    <location>
        <begin position="415"/>
        <end position="448"/>
    </location>
</feature>
<sequence length="477" mass="50930">MKSFASIGVTCATLLAASSAFAHGLSGSQSLRSHAQKRDASTLMSGGTNNEGEQHGKVDVPKGAVFSSLPVGTGGEEVAVFWTKNPKNDTATHAYVMIHGKIRNGNEYWTTMDDALNSAVKDDYKGAHSDDIVTAPQFFSTKYNSGQYTDEQLAFGDTNGWQAGDPATHPAGTKLTSIDALDAFVDEFANTSKYPQMKNLTIVGHGGGGQLIARYAQVAKDPPSNLHVRYIMGDPSSNPYFTTDRPETDPEIAQTKTCPYYNTWRYGYDNFTGTAAGKFTPQQYFASYIRRDVISIVGYQDVQDAGDSYCMAELQGGHKRRDRNLCWYQYVNGLARTDEDLSGFPCNFTNLPDWSNMSANAISTRLVVVEDADHDAAEVFGSTEGRSALFDDKNIATGWRPKGWKASTKAVSPGDTVILGANGSSNSSGSSDSKQQTNSTSKSGGSSAAAGSASLGHSYIALAATLTLLGTGTAALI</sequence>
<feature type="signal peptide" evidence="2">
    <location>
        <begin position="1"/>
        <end position="20"/>
    </location>
</feature>
<dbReference type="EMBL" id="KZ819663">
    <property type="protein sequence ID" value="PWN29735.1"/>
    <property type="molecule type" value="Genomic_DNA"/>
</dbReference>
<name>A0A316V2T0_9BASI</name>
<feature type="region of interest" description="Disordered" evidence="1">
    <location>
        <begin position="29"/>
        <end position="61"/>
    </location>
</feature>
<keyword evidence="2" id="KW-0732">Signal</keyword>
<gene>
    <name evidence="3" type="ORF">BDZ90DRAFT_277991</name>
</gene>
<dbReference type="PANTHER" id="PTHR35560:SF3">
    <property type="entry name" value="PEPTIDASE S9 PROLYL OLIGOPEPTIDASE CATALYTIC DOMAIN-CONTAINING PROTEIN"/>
    <property type="match status" value="1"/>
</dbReference>
<dbReference type="AlphaFoldDB" id="A0A316V2T0"/>
<dbReference type="OrthoDB" id="5985073at2759"/>
<evidence type="ECO:0000256" key="1">
    <source>
        <dbReference type="SAM" id="MobiDB-lite"/>
    </source>
</evidence>
<dbReference type="Proteomes" id="UP000245884">
    <property type="component" value="Unassembled WGS sequence"/>
</dbReference>
<feature type="compositionally biased region" description="Polar residues" evidence="1">
    <location>
        <begin position="42"/>
        <end position="51"/>
    </location>
</feature>
<evidence type="ECO:0000313" key="3">
    <source>
        <dbReference type="EMBL" id="PWN29735.1"/>
    </source>
</evidence>
<dbReference type="GeneID" id="37030872"/>
<feature type="compositionally biased region" description="Low complexity" evidence="1">
    <location>
        <begin position="422"/>
        <end position="448"/>
    </location>
</feature>
<protein>
    <recommendedName>
        <fullName evidence="5">Alpha/beta-hydrolase</fullName>
    </recommendedName>
</protein>
<feature type="chain" id="PRO_5016467209" description="Alpha/beta-hydrolase" evidence="2">
    <location>
        <begin position="21"/>
        <end position="477"/>
    </location>
</feature>
<dbReference type="Gene3D" id="3.40.50.1820">
    <property type="entry name" value="alpha/beta hydrolase"/>
    <property type="match status" value="1"/>
</dbReference>
<dbReference type="RefSeq" id="XP_025364347.1">
    <property type="nucleotide sequence ID" value="XM_025509049.1"/>
</dbReference>
<evidence type="ECO:0000256" key="2">
    <source>
        <dbReference type="SAM" id="SignalP"/>
    </source>
</evidence>
<dbReference type="STRING" id="1569628.A0A316V2T0"/>
<reference evidence="3 4" key="1">
    <citation type="journal article" date="2018" name="Mol. Biol. Evol.">
        <title>Broad Genomic Sampling Reveals a Smut Pathogenic Ancestry of the Fungal Clade Ustilaginomycotina.</title>
        <authorList>
            <person name="Kijpornyongpan T."/>
            <person name="Mondo S.J."/>
            <person name="Barry K."/>
            <person name="Sandor L."/>
            <person name="Lee J."/>
            <person name="Lipzen A."/>
            <person name="Pangilinan J."/>
            <person name="LaButti K."/>
            <person name="Hainaut M."/>
            <person name="Henrissat B."/>
            <person name="Grigoriev I.V."/>
            <person name="Spatafora J.W."/>
            <person name="Aime M.C."/>
        </authorList>
    </citation>
    <scope>NUCLEOTIDE SEQUENCE [LARGE SCALE GENOMIC DNA]</scope>
    <source>
        <strain evidence="3 4">MCA 5214</strain>
    </source>
</reference>
<keyword evidence="4" id="KW-1185">Reference proteome</keyword>
<accession>A0A316V2T0</accession>
<evidence type="ECO:0008006" key="5">
    <source>
        <dbReference type="Google" id="ProtNLM"/>
    </source>
</evidence>
<dbReference type="SUPFAM" id="SSF53474">
    <property type="entry name" value="alpha/beta-Hydrolases"/>
    <property type="match status" value="1"/>
</dbReference>
<organism evidence="3 4">
    <name type="scientific">Jaminaea rosea</name>
    <dbReference type="NCBI Taxonomy" id="1569628"/>
    <lineage>
        <taxon>Eukaryota</taxon>
        <taxon>Fungi</taxon>
        <taxon>Dikarya</taxon>
        <taxon>Basidiomycota</taxon>
        <taxon>Ustilaginomycotina</taxon>
        <taxon>Exobasidiomycetes</taxon>
        <taxon>Microstromatales</taxon>
        <taxon>Microstromatales incertae sedis</taxon>
        <taxon>Jaminaea</taxon>
    </lineage>
</organism>
<proteinExistence type="predicted"/>
<evidence type="ECO:0000313" key="4">
    <source>
        <dbReference type="Proteomes" id="UP000245884"/>
    </source>
</evidence>
<dbReference type="InterPro" id="IPR029058">
    <property type="entry name" value="AB_hydrolase_fold"/>
</dbReference>
<dbReference type="PANTHER" id="PTHR35560">
    <property type="entry name" value="BLL0132 PROTEIN"/>
    <property type="match status" value="1"/>
</dbReference>